<keyword evidence="8" id="KW-1185">Reference proteome</keyword>
<evidence type="ECO:0000256" key="4">
    <source>
        <dbReference type="ARBA" id="ARBA00023163"/>
    </source>
</evidence>
<dbReference type="PANTHER" id="PTHR30126">
    <property type="entry name" value="HTH-TYPE TRANSCRIPTIONAL REGULATOR"/>
    <property type="match status" value="1"/>
</dbReference>
<keyword evidence="4" id="KW-0804">Transcription</keyword>
<keyword evidence="5" id="KW-0175">Coiled coil</keyword>
<feature type="domain" description="HTH lysR-type" evidence="6">
    <location>
        <begin position="1"/>
        <end position="58"/>
    </location>
</feature>
<reference evidence="7 8" key="1">
    <citation type="submission" date="2017-01" db="EMBL/GenBank/DDBJ databases">
        <authorList>
            <person name="Mah S.A."/>
            <person name="Swanson W.J."/>
            <person name="Moy G.W."/>
            <person name="Vacquier V.D."/>
        </authorList>
    </citation>
    <scope>NUCLEOTIDE SEQUENCE [LARGE SCALE GENOMIC DNA]</scope>
    <source>
        <strain evidence="7 8">DSM 7027</strain>
    </source>
</reference>
<dbReference type="InterPro" id="IPR036388">
    <property type="entry name" value="WH-like_DNA-bd_sf"/>
</dbReference>
<keyword evidence="3 7" id="KW-0238">DNA-binding</keyword>
<feature type="coiled-coil region" evidence="5">
    <location>
        <begin position="65"/>
        <end position="95"/>
    </location>
</feature>
<dbReference type="PRINTS" id="PR00039">
    <property type="entry name" value="HTHLYSR"/>
</dbReference>
<dbReference type="RefSeq" id="WP_010323865.1">
    <property type="nucleotide sequence ID" value="NZ_FTMN01000004.1"/>
</dbReference>
<dbReference type="AlphaFoldDB" id="A0A1N6S8E5"/>
<evidence type="ECO:0000313" key="8">
    <source>
        <dbReference type="Proteomes" id="UP000186895"/>
    </source>
</evidence>
<proteinExistence type="inferred from homology"/>
<dbReference type="EMBL" id="FTMN01000004">
    <property type="protein sequence ID" value="SIQ37388.1"/>
    <property type="molecule type" value="Genomic_DNA"/>
</dbReference>
<accession>A0A1N6S8E5</accession>
<dbReference type="SUPFAM" id="SSF46785">
    <property type="entry name" value="Winged helix' DNA-binding domain"/>
    <property type="match status" value="1"/>
</dbReference>
<dbReference type="CDD" id="cd05466">
    <property type="entry name" value="PBP2_LTTR_substrate"/>
    <property type="match status" value="1"/>
</dbReference>
<dbReference type="InterPro" id="IPR036390">
    <property type="entry name" value="WH_DNA-bd_sf"/>
</dbReference>
<evidence type="ECO:0000256" key="1">
    <source>
        <dbReference type="ARBA" id="ARBA00009437"/>
    </source>
</evidence>
<dbReference type="Proteomes" id="UP000186895">
    <property type="component" value="Unassembled WGS sequence"/>
</dbReference>
<evidence type="ECO:0000256" key="2">
    <source>
        <dbReference type="ARBA" id="ARBA00023015"/>
    </source>
</evidence>
<dbReference type="GO" id="GO:0003700">
    <property type="term" value="F:DNA-binding transcription factor activity"/>
    <property type="evidence" value="ECO:0007669"/>
    <property type="project" value="InterPro"/>
</dbReference>
<evidence type="ECO:0000259" key="6">
    <source>
        <dbReference type="PROSITE" id="PS50931"/>
    </source>
</evidence>
<name>A0A1N6S8E5_9GAMM</name>
<dbReference type="SUPFAM" id="SSF53850">
    <property type="entry name" value="Periplasmic binding protein-like II"/>
    <property type="match status" value="1"/>
</dbReference>
<sequence length="305" mass="34214">MELYQLKTFVKVADEGNLTRASEALFTSQPAISGQIKALEEGLGIQLFIRSSKGMLLTPAGRKLYQQARVTLDAAEQMKRQAQSLQNELVGELRIGMHTDYDFLRLGELYHSISRQYPALVSHFLQSSSATVIRELRNDQLDAGFMFGPCRADDMVHYPLANVEMRVIGPSDWADRIHGKSLSELARLPWVYTTPNCPFFLLFEQLFDTGEQPPSEIVWCDNEDAIRALIRANAGLSLVKAADAERASNEGYGVIWEGQVPEISMNLVLHKQRQYEPALAALIETTRKLWQQEQVTEAAGDALIT</sequence>
<dbReference type="InterPro" id="IPR005119">
    <property type="entry name" value="LysR_subst-bd"/>
</dbReference>
<evidence type="ECO:0000256" key="3">
    <source>
        <dbReference type="ARBA" id="ARBA00023125"/>
    </source>
</evidence>
<comment type="similarity">
    <text evidence="1">Belongs to the LysR transcriptional regulatory family.</text>
</comment>
<dbReference type="Pfam" id="PF03466">
    <property type="entry name" value="LysR_substrate"/>
    <property type="match status" value="1"/>
</dbReference>
<evidence type="ECO:0000256" key="5">
    <source>
        <dbReference type="SAM" id="Coils"/>
    </source>
</evidence>
<keyword evidence="2" id="KW-0805">Transcription regulation</keyword>
<dbReference type="Pfam" id="PF00126">
    <property type="entry name" value="HTH_1"/>
    <property type="match status" value="1"/>
</dbReference>
<dbReference type="PANTHER" id="PTHR30126:SF40">
    <property type="entry name" value="HTH-TYPE TRANSCRIPTIONAL REGULATOR GLTR"/>
    <property type="match status" value="1"/>
</dbReference>
<protein>
    <submittedName>
        <fullName evidence="7">DNA-binding transcriptional regulator, LysR family</fullName>
    </submittedName>
</protein>
<dbReference type="PROSITE" id="PS50931">
    <property type="entry name" value="HTH_LYSR"/>
    <property type="match status" value="1"/>
</dbReference>
<gene>
    <name evidence="7" type="ORF">SAMN05421647_10498</name>
</gene>
<dbReference type="FunFam" id="1.10.10.10:FF:000001">
    <property type="entry name" value="LysR family transcriptional regulator"/>
    <property type="match status" value="1"/>
</dbReference>
<dbReference type="Gene3D" id="1.10.10.10">
    <property type="entry name" value="Winged helix-like DNA-binding domain superfamily/Winged helix DNA-binding domain"/>
    <property type="match status" value="1"/>
</dbReference>
<dbReference type="GO" id="GO:0000976">
    <property type="term" value="F:transcription cis-regulatory region binding"/>
    <property type="evidence" value="ECO:0007669"/>
    <property type="project" value="TreeGrafter"/>
</dbReference>
<organism evidence="7 8">
    <name type="scientific">Marinobacterium stanieri</name>
    <dbReference type="NCBI Taxonomy" id="49186"/>
    <lineage>
        <taxon>Bacteria</taxon>
        <taxon>Pseudomonadati</taxon>
        <taxon>Pseudomonadota</taxon>
        <taxon>Gammaproteobacteria</taxon>
        <taxon>Oceanospirillales</taxon>
        <taxon>Oceanospirillaceae</taxon>
        <taxon>Marinobacterium</taxon>
    </lineage>
</organism>
<dbReference type="Gene3D" id="3.40.190.290">
    <property type="match status" value="1"/>
</dbReference>
<evidence type="ECO:0000313" key="7">
    <source>
        <dbReference type="EMBL" id="SIQ37388.1"/>
    </source>
</evidence>
<dbReference type="InterPro" id="IPR000847">
    <property type="entry name" value="LysR_HTH_N"/>
</dbReference>
<dbReference type="eggNOG" id="COG0583">
    <property type="taxonomic scope" value="Bacteria"/>
</dbReference>
<dbReference type="STRING" id="49186.SAMN05421647_10498"/>